<sequence length="89" mass="10302">MRTAVDSLSSLRLSLSRSLLLCLLNLSDSTEFNTDWRILNRVVTYRSSAFPEFQHWGASTRKLFICHDPNLLHFVAVFVFDNFNLSFSD</sequence>
<evidence type="ECO:0008006" key="4">
    <source>
        <dbReference type="Google" id="ProtNLM"/>
    </source>
</evidence>
<proteinExistence type="predicted"/>
<evidence type="ECO:0000313" key="3">
    <source>
        <dbReference type="Proteomes" id="UP001164929"/>
    </source>
</evidence>
<evidence type="ECO:0000256" key="1">
    <source>
        <dbReference type="SAM" id="SignalP"/>
    </source>
</evidence>
<dbReference type="EMBL" id="JAQIZT010000019">
    <property type="protein sequence ID" value="KAJ6951198.1"/>
    <property type="molecule type" value="Genomic_DNA"/>
</dbReference>
<accession>A0AAD6L6T1</accession>
<feature type="signal peptide" evidence="1">
    <location>
        <begin position="1"/>
        <end position="29"/>
    </location>
</feature>
<evidence type="ECO:0000313" key="2">
    <source>
        <dbReference type="EMBL" id="KAJ6951198.1"/>
    </source>
</evidence>
<dbReference type="Proteomes" id="UP001164929">
    <property type="component" value="Chromosome 19"/>
</dbReference>
<comment type="caution">
    <text evidence="2">The sequence shown here is derived from an EMBL/GenBank/DDBJ whole genome shotgun (WGS) entry which is preliminary data.</text>
</comment>
<protein>
    <recommendedName>
        <fullName evidence="4">Secreted protein</fullName>
    </recommendedName>
</protein>
<keyword evidence="3" id="KW-1185">Reference proteome</keyword>
<name>A0AAD6L6T1_9ROSI</name>
<reference evidence="2" key="1">
    <citation type="journal article" date="2023" name="Mol. Ecol. Resour.">
        <title>Chromosome-level genome assembly of a triploid poplar Populus alba 'Berolinensis'.</title>
        <authorList>
            <person name="Chen S."/>
            <person name="Yu Y."/>
            <person name="Wang X."/>
            <person name="Wang S."/>
            <person name="Zhang T."/>
            <person name="Zhou Y."/>
            <person name="He R."/>
            <person name="Meng N."/>
            <person name="Wang Y."/>
            <person name="Liu W."/>
            <person name="Liu Z."/>
            <person name="Liu J."/>
            <person name="Guo Q."/>
            <person name="Huang H."/>
            <person name="Sederoff R.R."/>
            <person name="Wang G."/>
            <person name="Qu G."/>
            <person name="Chen S."/>
        </authorList>
    </citation>
    <scope>NUCLEOTIDE SEQUENCE</scope>
    <source>
        <strain evidence="2">SC-2020</strain>
    </source>
</reference>
<gene>
    <name evidence="2" type="ORF">NC653_040549</name>
</gene>
<organism evidence="2 3">
    <name type="scientific">Populus alba x Populus x berolinensis</name>
    <dbReference type="NCBI Taxonomy" id="444605"/>
    <lineage>
        <taxon>Eukaryota</taxon>
        <taxon>Viridiplantae</taxon>
        <taxon>Streptophyta</taxon>
        <taxon>Embryophyta</taxon>
        <taxon>Tracheophyta</taxon>
        <taxon>Spermatophyta</taxon>
        <taxon>Magnoliopsida</taxon>
        <taxon>eudicotyledons</taxon>
        <taxon>Gunneridae</taxon>
        <taxon>Pentapetalae</taxon>
        <taxon>rosids</taxon>
        <taxon>fabids</taxon>
        <taxon>Malpighiales</taxon>
        <taxon>Salicaceae</taxon>
        <taxon>Saliceae</taxon>
        <taxon>Populus</taxon>
    </lineage>
</organism>
<keyword evidence="1" id="KW-0732">Signal</keyword>
<dbReference type="AlphaFoldDB" id="A0AAD6L6T1"/>
<feature type="chain" id="PRO_5042055508" description="Secreted protein" evidence="1">
    <location>
        <begin position="30"/>
        <end position="89"/>
    </location>
</feature>